<name>A0A336LEN1_CULSO</name>
<dbReference type="Gene3D" id="3.10.120.10">
    <property type="entry name" value="Cytochrome b5-like heme/steroid binding domain"/>
    <property type="match status" value="1"/>
</dbReference>
<keyword evidence="3" id="KW-0408">Iron</keyword>
<evidence type="ECO:0000256" key="4">
    <source>
        <dbReference type="ARBA" id="ARBA00038168"/>
    </source>
</evidence>
<dbReference type="OMA" id="MIYTKQE"/>
<dbReference type="GO" id="GO:0046872">
    <property type="term" value="F:metal ion binding"/>
    <property type="evidence" value="ECO:0007669"/>
    <property type="project" value="UniProtKB-KW"/>
</dbReference>
<reference evidence="5" key="1">
    <citation type="submission" date="2018-04" db="EMBL/GenBank/DDBJ databases">
        <authorList>
            <person name="Go L.Y."/>
            <person name="Mitchell J.A."/>
        </authorList>
    </citation>
    <scope>NUCLEOTIDE SEQUENCE</scope>
    <source>
        <tissue evidence="5">Whole organism</tissue>
    </source>
</reference>
<gene>
    <name evidence="5" type="primary">CSON010479</name>
</gene>
<evidence type="ECO:0000256" key="3">
    <source>
        <dbReference type="ARBA" id="ARBA00023004"/>
    </source>
</evidence>
<dbReference type="PANTHER" id="PTHR21281">
    <property type="entry name" value="CYTOCHROME B5 DOMAIN-CONTAINING PROTEIN 1"/>
    <property type="match status" value="1"/>
</dbReference>
<dbReference type="EMBL" id="UFQS01004270">
    <property type="protein sequence ID" value="SSX16296.1"/>
    <property type="molecule type" value="Genomic_DNA"/>
</dbReference>
<accession>A0A336LEN1</accession>
<dbReference type="PANTHER" id="PTHR21281:SF0">
    <property type="entry name" value="CYTOCHROME B5 DOMAIN-CONTAINING PROTEIN 1"/>
    <property type="match status" value="1"/>
</dbReference>
<dbReference type="InterPro" id="IPR036400">
    <property type="entry name" value="Cyt_B5-like_heme/steroid_sf"/>
</dbReference>
<evidence type="ECO:0000313" key="5">
    <source>
        <dbReference type="EMBL" id="SSX16296.1"/>
    </source>
</evidence>
<evidence type="ECO:0000256" key="2">
    <source>
        <dbReference type="ARBA" id="ARBA00022723"/>
    </source>
</evidence>
<keyword evidence="2" id="KW-0479">Metal-binding</keyword>
<sequence>MENNIYKCFCADCTSIEKELIVYSHSSINPGNKHFLRDEVVLHNKPNDFWIILHENVLDLTMISAQGNTIPAFPPVIEKSGSDFFGNTQLYWWQDPTYFIGRITKQPRELRVINTLTATTQKMTVCEEDTLREIQKKYFHYNWNQENYEWRKYDPNRNIYSNVCLDKTLTANGFHCNEFQKPYSPSLWLFFKDDVKKCLNES</sequence>
<organism evidence="5">
    <name type="scientific">Culicoides sonorensis</name>
    <name type="common">Biting midge</name>
    <dbReference type="NCBI Taxonomy" id="179676"/>
    <lineage>
        <taxon>Eukaryota</taxon>
        <taxon>Metazoa</taxon>
        <taxon>Ecdysozoa</taxon>
        <taxon>Arthropoda</taxon>
        <taxon>Hexapoda</taxon>
        <taxon>Insecta</taxon>
        <taxon>Pterygota</taxon>
        <taxon>Neoptera</taxon>
        <taxon>Endopterygota</taxon>
        <taxon>Diptera</taxon>
        <taxon>Nematocera</taxon>
        <taxon>Chironomoidea</taxon>
        <taxon>Ceratopogonidae</taxon>
        <taxon>Ceratopogoninae</taxon>
        <taxon>Culicoides</taxon>
        <taxon>Monoculicoides</taxon>
    </lineage>
</organism>
<reference evidence="6" key="2">
    <citation type="submission" date="2018-07" db="EMBL/GenBank/DDBJ databases">
        <authorList>
            <person name="Quirk P.G."/>
            <person name="Krulwich T.A."/>
        </authorList>
    </citation>
    <scope>NUCLEOTIDE SEQUENCE</scope>
</reference>
<dbReference type="EMBL" id="UFQT01004270">
    <property type="protein sequence ID" value="SSX35616.1"/>
    <property type="molecule type" value="Genomic_DNA"/>
</dbReference>
<evidence type="ECO:0000313" key="6">
    <source>
        <dbReference type="EMBL" id="SSX35616.1"/>
    </source>
</evidence>
<dbReference type="AlphaFoldDB" id="A0A336LEN1"/>
<dbReference type="SUPFAM" id="SSF55856">
    <property type="entry name" value="Cytochrome b5-like heme/steroid binding domain"/>
    <property type="match status" value="1"/>
</dbReference>
<proteinExistence type="inferred from homology"/>
<comment type="similarity">
    <text evidence="4">Belongs to the cytochrome b5 family.</text>
</comment>
<dbReference type="VEuPathDB" id="VectorBase:CSON010479"/>
<keyword evidence="1" id="KW-0349">Heme</keyword>
<evidence type="ECO:0000256" key="1">
    <source>
        <dbReference type="ARBA" id="ARBA00022617"/>
    </source>
</evidence>
<protein>
    <submittedName>
        <fullName evidence="5">CSON010479 protein</fullName>
    </submittedName>
</protein>
<dbReference type="InterPro" id="IPR052320">
    <property type="entry name" value="Cytochrome_b5_domain"/>
</dbReference>